<evidence type="ECO:0000256" key="1">
    <source>
        <dbReference type="SAM" id="MobiDB-lite"/>
    </source>
</evidence>
<dbReference type="AlphaFoldDB" id="A0A830CFZ3"/>
<reference evidence="2" key="1">
    <citation type="submission" date="2020-07" db="EMBL/GenBank/DDBJ databases">
        <title>Ethylene signaling mediates host invasion by parasitic plants.</title>
        <authorList>
            <person name="Yoshida S."/>
        </authorList>
    </citation>
    <scope>NUCLEOTIDE SEQUENCE</scope>
    <source>
        <strain evidence="2">Okayama</strain>
    </source>
</reference>
<accession>A0A830CFZ3</accession>
<keyword evidence="3" id="KW-1185">Reference proteome</keyword>
<proteinExistence type="predicted"/>
<dbReference type="Proteomes" id="UP000653305">
    <property type="component" value="Unassembled WGS sequence"/>
</dbReference>
<sequence length="61" mass="6448">MARRLTASSVFWPRVLIGDRAVPPRHGGDVGGELHRGDGEESRRPGVGGDARDRASARVGA</sequence>
<organism evidence="2 3">
    <name type="scientific">Phtheirospermum japonicum</name>
    <dbReference type="NCBI Taxonomy" id="374723"/>
    <lineage>
        <taxon>Eukaryota</taxon>
        <taxon>Viridiplantae</taxon>
        <taxon>Streptophyta</taxon>
        <taxon>Embryophyta</taxon>
        <taxon>Tracheophyta</taxon>
        <taxon>Spermatophyta</taxon>
        <taxon>Magnoliopsida</taxon>
        <taxon>eudicotyledons</taxon>
        <taxon>Gunneridae</taxon>
        <taxon>Pentapetalae</taxon>
        <taxon>asterids</taxon>
        <taxon>lamiids</taxon>
        <taxon>Lamiales</taxon>
        <taxon>Orobanchaceae</taxon>
        <taxon>Orobanchaceae incertae sedis</taxon>
        <taxon>Phtheirospermum</taxon>
    </lineage>
</organism>
<evidence type="ECO:0000313" key="2">
    <source>
        <dbReference type="EMBL" id="GFP97979.1"/>
    </source>
</evidence>
<dbReference type="EMBL" id="BMAC01000509">
    <property type="protein sequence ID" value="GFP97979.1"/>
    <property type="molecule type" value="Genomic_DNA"/>
</dbReference>
<name>A0A830CFZ3_9LAMI</name>
<feature type="region of interest" description="Disordered" evidence="1">
    <location>
        <begin position="20"/>
        <end position="61"/>
    </location>
</feature>
<feature type="compositionally biased region" description="Basic and acidic residues" evidence="1">
    <location>
        <begin position="26"/>
        <end position="61"/>
    </location>
</feature>
<comment type="caution">
    <text evidence="2">The sequence shown here is derived from an EMBL/GenBank/DDBJ whole genome shotgun (WGS) entry which is preliminary data.</text>
</comment>
<gene>
    <name evidence="2" type="ORF">PHJA_001942000</name>
</gene>
<evidence type="ECO:0000313" key="3">
    <source>
        <dbReference type="Proteomes" id="UP000653305"/>
    </source>
</evidence>
<protein>
    <submittedName>
        <fullName evidence="2">Metalloendoproteinase 1</fullName>
    </submittedName>
</protein>